<organism evidence="1">
    <name type="scientific">Arundo donax</name>
    <name type="common">Giant reed</name>
    <name type="synonym">Donax arundinaceus</name>
    <dbReference type="NCBI Taxonomy" id="35708"/>
    <lineage>
        <taxon>Eukaryota</taxon>
        <taxon>Viridiplantae</taxon>
        <taxon>Streptophyta</taxon>
        <taxon>Embryophyta</taxon>
        <taxon>Tracheophyta</taxon>
        <taxon>Spermatophyta</taxon>
        <taxon>Magnoliopsida</taxon>
        <taxon>Liliopsida</taxon>
        <taxon>Poales</taxon>
        <taxon>Poaceae</taxon>
        <taxon>PACMAD clade</taxon>
        <taxon>Arundinoideae</taxon>
        <taxon>Arundineae</taxon>
        <taxon>Arundo</taxon>
    </lineage>
</organism>
<dbReference type="AlphaFoldDB" id="A0A0A8YQ73"/>
<protein>
    <submittedName>
        <fullName evidence="1">Uncharacterized protein</fullName>
    </submittedName>
</protein>
<accession>A0A0A8YQ73</accession>
<name>A0A0A8YQ73_ARUDO</name>
<proteinExistence type="predicted"/>
<reference evidence="1" key="1">
    <citation type="submission" date="2014-09" db="EMBL/GenBank/DDBJ databases">
        <authorList>
            <person name="Magalhaes I.L.F."/>
            <person name="Oliveira U."/>
            <person name="Santos F.R."/>
            <person name="Vidigal T.H.D.A."/>
            <person name="Brescovit A.D."/>
            <person name="Santos A.J."/>
        </authorList>
    </citation>
    <scope>NUCLEOTIDE SEQUENCE</scope>
    <source>
        <tissue evidence="1">Shoot tissue taken approximately 20 cm above the soil surface</tissue>
    </source>
</reference>
<dbReference type="EMBL" id="GBRH01270860">
    <property type="protein sequence ID" value="JAD27035.1"/>
    <property type="molecule type" value="Transcribed_RNA"/>
</dbReference>
<evidence type="ECO:0000313" key="1">
    <source>
        <dbReference type="EMBL" id="JAD27035.1"/>
    </source>
</evidence>
<sequence>MLISYQQLVGTGGVVMVYQRTHGNKTEITRGGRSCALWPCGEEAFVVQQCGFQLRHLPHSLRV</sequence>
<reference evidence="1" key="2">
    <citation type="journal article" date="2015" name="Data Brief">
        <title>Shoot transcriptome of the giant reed, Arundo donax.</title>
        <authorList>
            <person name="Barrero R.A."/>
            <person name="Guerrero F.D."/>
            <person name="Moolhuijzen P."/>
            <person name="Goolsby J.A."/>
            <person name="Tidwell J."/>
            <person name="Bellgard S.E."/>
            <person name="Bellgard M.I."/>
        </authorList>
    </citation>
    <scope>NUCLEOTIDE SEQUENCE</scope>
    <source>
        <tissue evidence="1">Shoot tissue taken approximately 20 cm above the soil surface</tissue>
    </source>
</reference>